<dbReference type="SUPFAM" id="SSF47413">
    <property type="entry name" value="lambda repressor-like DNA-binding domains"/>
    <property type="match status" value="1"/>
</dbReference>
<keyword evidence="3" id="KW-1185">Reference proteome</keyword>
<dbReference type="CDD" id="cd00093">
    <property type="entry name" value="HTH_XRE"/>
    <property type="match status" value="1"/>
</dbReference>
<dbReference type="PROSITE" id="PS50943">
    <property type="entry name" value="HTH_CROC1"/>
    <property type="match status" value="1"/>
</dbReference>
<gene>
    <name evidence="2" type="ORF">F7O44_24995</name>
</gene>
<dbReference type="Proteomes" id="UP000460435">
    <property type="component" value="Unassembled WGS sequence"/>
</dbReference>
<dbReference type="Gene3D" id="1.10.260.40">
    <property type="entry name" value="lambda repressor-like DNA-binding domains"/>
    <property type="match status" value="1"/>
</dbReference>
<name>A0A7K3MBD7_9ACTN</name>
<evidence type="ECO:0000313" key="2">
    <source>
        <dbReference type="EMBL" id="NDL60337.1"/>
    </source>
</evidence>
<proteinExistence type="predicted"/>
<feature type="domain" description="HTH cro/C1-type" evidence="1">
    <location>
        <begin position="27"/>
        <end position="77"/>
    </location>
</feature>
<dbReference type="InterPro" id="IPR017507">
    <property type="entry name" value="Tscrpt_reg_HipB-like"/>
</dbReference>
<dbReference type="SMART" id="SM00530">
    <property type="entry name" value="HTH_XRE"/>
    <property type="match status" value="1"/>
</dbReference>
<sequence length="89" mass="10076">MADREDAPHLHDRADVAVLGRQVRWRRKQLDLRQEELADLAGCSERFVHMLEAGKPTVRLDKVLDVLRVLGLHLEVRRGVADGITVADT</sequence>
<dbReference type="InterPro" id="IPR001387">
    <property type="entry name" value="Cro/C1-type_HTH"/>
</dbReference>
<dbReference type="Pfam" id="PF13560">
    <property type="entry name" value="HTH_31"/>
    <property type="match status" value="1"/>
</dbReference>
<dbReference type="RefSeq" id="WP_162453047.1">
    <property type="nucleotide sequence ID" value="NZ_WLZY01000011.1"/>
</dbReference>
<organism evidence="2 3">
    <name type="scientific">Phytoactinopolyspora mesophila</name>
    <dbReference type="NCBI Taxonomy" id="2650750"/>
    <lineage>
        <taxon>Bacteria</taxon>
        <taxon>Bacillati</taxon>
        <taxon>Actinomycetota</taxon>
        <taxon>Actinomycetes</taxon>
        <taxon>Jiangellales</taxon>
        <taxon>Jiangellaceae</taxon>
        <taxon>Phytoactinopolyspora</taxon>
    </lineage>
</organism>
<dbReference type="NCBIfam" id="TIGR03070">
    <property type="entry name" value="couple_hipB"/>
    <property type="match status" value="1"/>
</dbReference>
<accession>A0A7K3MBD7</accession>
<evidence type="ECO:0000259" key="1">
    <source>
        <dbReference type="PROSITE" id="PS50943"/>
    </source>
</evidence>
<reference evidence="2 3" key="1">
    <citation type="submission" date="2019-11" db="EMBL/GenBank/DDBJ databases">
        <authorList>
            <person name="Li X.-J."/>
            <person name="Feng X.-M."/>
        </authorList>
    </citation>
    <scope>NUCLEOTIDE SEQUENCE [LARGE SCALE GENOMIC DNA]</scope>
    <source>
        <strain evidence="2 3">XMNu-373</strain>
    </source>
</reference>
<dbReference type="AlphaFoldDB" id="A0A7K3MBD7"/>
<evidence type="ECO:0000313" key="3">
    <source>
        <dbReference type="Proteomes" id="UP000460435"/>
    </source>
</evidence>
<dbReference type="EMBL" id="WLZY01000011">
    <property type="protein sequence ID" value="NDL60337.1"/>
    <property type="molecule type" value="Genomic_DNA"/>
</dbReference>
<dbReference type="GO" id="GO:0003677">
    <property type="term" value="F:DNA binding"/>
    <property type="evidence" value="ECO:0007669"/>
    <property type="project" value="InterPro"/>
</dbReference>
<protein>
    <submittedName>
        <fullName evidence="2">Type II toxin-antitoxin system Y4mF family antitoxin</fullName>
    </submittedName>
</protein>
<comment type="caution">
    <text evidence="2">The sequence shown here is derived from an EMBL/GenBank/DDBJ whole genome shotgun (WGS) entry which is preliminary data.</text>
</comment>
<dbReference type="InterPro" id="IPR010982">
    <property type="entry name" value="Lambda_DNA-bd_dom_sf"/>
</dbReference>